<proteinExistence type="predicted"/>
<name>A0ABW2JDI2_9ACTN</name>
<dbReference type="CDD" id="cd00371">
    <property type="entry name" value="HMA"/>
    <property type="match status" value="1"/>
</dbReference>
<protein>
    <submittedName>
        <fullName evidence="2">Heavy-metal-associated domain-containing protein</fullName>
    </submittedName>
</protein>
<keyword evidence="3" id="KW-1185">Reference proteome</keyword>
<feature type="domain" description="HMA" evidence="1">
    <location>
        <begin position="4"/>
        <end position="69"/>
    </location>
</feature>
<gene>
    <name evidence="2" type="ORF">ACFQVC_06520</name>
</gene>
<organism evidence="2 3">
    <name type="scientific">Streptomyces monticola</name>
    <dbReference type="NCBI Taxonomy" id="2666263"/>
    <lineage>
        <taxon>Bacteria</taxon>
        <taxon>Bacillati</taxon>
        <taxon>Actinomycetota</taxon>
        <taxon>Actinomycetes</taxon>
        <taxon>Kitasatosporales</taxon>
        <taxon>Streptomycetaceae</taxon>
        <taxon>Streptomyces</taxon>
    </lineage>
</organism>
<dbReference type="Proteomes" id="UP001596523">
    <property type="component" value="Unassembled WGS sequence"/>
</dbReference>
<dbReference type="SUPFAM" id="SSF55008">
    <property type="entry name" value="HMA, heavy metal-associated domain"/>
    <property type="match status" value="1"/>
</dbReference>
<dbReference type="Pfam" id="PF00403">
    <property type="entry name" value="HMA"/>
    <property type="match status" value="1"/>
</dbReference>
<dbReference type="InterPro" id="IPR006121">
    <property type="entry name" value="HMA_dom"/>
</dbReference>
<dbReference type="InterPro" id="IPR036163">
    <property type="entry name" value="HMA_dom_sf"/>
</dbReference>
<sequence>MTPARLEFSVTGMDCPGCGLLVDDRVEDLPGVAASATDTLRGRTVVVLDGPVAPARIIEAVAALGYTAAPLGS</sequence>
<evidence type="ECO:0000313" key="2">
    <source>
        <dbReference type="EMBL" id="MFC7303867.1"/>
    </source>
</evidence>
<dbReference type="Gene3D" id="3.30.70.100">
    <property type="match status" value="1"/>
</dbReference>
<evidence type="ECO:0000259" key="1">
    <source>
        <dbReference type="PROSITE" id="PS50846"/>
    </source>
</evidence>
<comment type="caution">
    <text evidence="2">The sequence shown here is derived from an EMBL/GenBank/DDBJ whole genome shotgun (WGS) entry which is preliminary data.</text>
</comment>
<dbReference type="PROSITE" id="PS50846">
    <property type="entry name" value="HMA_2"/>
    <property type="match status" value="1"/>
</dbReference>
<evidence type="ECO:0000313" key="3">
    <source>
        <dbReference type="Proteomes" id="UP001596523"/>
    </source>
</evidence>
<dbReference type="RefSeq" id="WP_381827482.1">
    <property type="nucleotide sequence ID" value="NZ_JBHTCF010000002.1"/>
</dbReference>
<dbReference type="EMBL" id="JBHTCF010000002">
    <property type="protein sequence ID" value="MFC7303867.1"/>
    <property type="molecule type" value="Genomic_DNA"/>
</dbReference>
<accession>A0ABW2JDI2</accession>
<reference evidence="3" key="1">
    <citation type="journal article" date="2019" name="Int. J. Syst. Evol. Microbiol.">
        <title>The Global Catalogue of Microorganisms (GCM) 10K type strain sequencing project: providing services to taxonomists for standard genome sequencing and annotation.</title>
        <authorList>
            <consortium name="The Broad Institute Genomics Platform"/>
            <consortium name="The Broad Institute Genome Sequencing Center for Infectious Disease"/>
            <person name="Wu L."/>
            <person name="Ma J."/>
        </authorList>
    </citation>
    <scope>NUCLEOTIDE SEQUENCE [LARGE SCALE GENOMIC DNA]</scope>
    <source>
        <strain evidence="3">SYNS20</strain>
    </source>
</reference>